<reference evidence="1" key="1">
    <citation type="submission" date="2022-05" db="EMBL/GenBank/DDBJ databases">
        <title>Chromosome-level genome of Chaenocephalus aceratus.</title>
        <authorList>
            <person name="Park H."/>
        </authorList>
    </citation>
    <scope>NUCLEOTIDE SEQUENCE</scope>
    <source>
        <strain evidence="1">KU_202001</strain>
    </source>
</reference>
<gene>
    <name evidence="1" type="ORF">KUCAC02_013520</name>
</gene>
<organism evidence="1 2">
    <name type="scientific">Chaenocephalus aceratus</name>
    <name type="common">Blackfin icefish</name>
    <name type="synonym">Chaenichthys aceratus</name>
    <dbReference type="NCBI Taxonomy" id="36190"/>
    <lineage>
        <taxon>Eukaryota</taxon>
        <taxon>Metazoa</taxon>
        <taxon>Chordata</taxon>
        <taxon>Craniata</taxon>
        <taxon>Vertebrata</taxon>
        <taxon>Euteleostomi</taxon>
        <taxon>Actinopterygii</taxon>
        <taxon>Neopterygii</taxon>
        <taxon>Teleostei</taxon>
        <taxon>Neoteleostei</taxon>
        <taxon>Acanthomorphata</taxon>
        <taxon>Eupercaria</taxon>
        <taxon>Perciformes</taxon>
        <taxon>Notothenioidei</taxon>
        <taxon>Channichthyidae</taxon>
        <taxon>Chaenocephalus</taxon>
    </lineage>
</organism>
<feature type="non-terminal residue" evidence="1">
    <location>
        <position position="1"/>
    </location>
</feature>
<accession>A0ACB9WCM9</accession>
<sequence>TVWKKLQVLTNYKTKPPPTPENDHQLPDKLNAFYSRFDHSPVAPLSPPSPPPPPPFLIKEAE</sequence>
<evidence type="ECO:0000313" key="2">
    <source>
        <dbReference type="Proteomes" id="UP001057452"/>
    </source>
</evidence>
<name>A0ACB9WCM9_CHAAC</name>
<comment type="caution">
    <text evidence="1">The sequence shown here is derived from an EMBL/GenBank/DDBJ whole genome shotgun (WGS) entry which is preliminary data.</text>
</comment>
<dbReference type="Proteomes" id="UP001057452">
    <property type="component" value="Chromosome 16"/>
</dbReference>
<protein>
    <submittedName>
        <fullName evidence="1">Uncharacterized protein</fullName>
    </submittedName>
</protein>
<evidence type="ECO:0000313" key="1">
    <source>
        <dbReference type="EMBL" id="KAI4810581.1"/>
    </source>
</evidence>
<dbReference type="EMBL" id="CM043800">
    <property type="protein sequence ID" value="KAI4810581.1"/>
    <property type="molecule type" value="Genomic_DNA"/>
</dbReference>
<feature type="non-terminal residue" evidence="1">
    <location>
        <position position="62"/>
    </location>
</feature>
<proteinExistence type="predicted"/>
<keyword evidence="2" id="KW-1185">Reference proteome</keyword>